<dbReference type="Proteomes" id="UP000532936">
    <property type="component" value="Unassembled WGS sequence"/>
</dbReference>
<reference evidence="1 2" key="1">
    <citation type="submission" date="2020-08" db="EMBL/GenBank/DDBJ databases">
        <title>Genomic Encyclopedia of Type Strains, Phase IV (KMG-IV): sequencing the most valuable type-strain genomes for metagenomic binning, comparative biology and taxonomic classification.</title>
        <authorList>
            <person name="Goeker M."/>
        </authorList>
    </citation>
    <scope>NUCLEOTIDE SEQUENCE [LARGE SCALE GENOMIC DNA]</scope>
    <source>
        <strain evidence="1 2">DSM 14878</strain>
    </source>
</reference>
<proteinExistence type="predicted"/>
<dbReference type="InterPro" id="IPR021270">
    <property type="entry name" value="DUF2849"/>
</dbReference>
<comment type="caution">
    <text evidence="1">The sequence shown here is derived from an EMBL/GenBank/DDBJ whole genome shotgun (WGS) entry which is preliminary data.</text>
</comment>
<sequence>MKIVTANRLSDGRVIYAGVGSQPVEGIDQASVLDETTAEIVLAEVAGRPDIFVNPYLVEVQGHVPSGRDRLKERIRSAGPTVGHSVAGGVG</sequence>
<name>A0A7W6A7C1_9CAUL</name>
<dbReference type="AlphaFoldDB" id="A0A7W6A7C1"/>
<gene>
    <name evidence="1" type="ORF">GGR11_001382</name>
</gene>
<evidence type="ECO:0008006" key="3">
    <source>
        <dbReference type="Google" id="ProtNLM"/>
    </source>
</evidence>
<evidence type="ECO:0000313" key="1">
    <source>
        <dbReference type="EMBL" id="MBB3871868.1"/>
    </source>
</evidence>
<dbReference type="EMBL" id="JACIDA010000001">
    <property type="protein sequence ID" value="MBB3871868.1"/>
    <property type="molecule type" value="Genomic_DNA"/>
</dbReference>
<evidence type="ECO:0000313" key="2">
    <source>
        <dbReference type="Proteomes" id="UP000532936"/>
    </source>
</evidence>
<organism evidence="1 2">
    <name type="scientific">Brevundimonas mediterranea</name>
    <dbReference type="NCBI Taxonomy" id="74329"/>
    <lineage>
        <taxon>Bacteria</taxon>
        <taxon>Pseudomonadati</taxon>
        <taxon>Pseudomonadota</taxon>
        <taxon>Alphaproteobacteria</taxon>
        <taxon>Caulobacterales</taxon>
        <taxon>Caulobacteraceae</taxon>
        <taxon>Brevundimonas</taxon>
    </lineage>
</organism>
<accession>A0A7W6A7C1</accession>
<dbReference type="Pfam" id="PF11011">
    <property type="entry name" value="DUF2849"/>
    <property type="match status" value="1"/>
</dbReference>
<protein>
    <recommendedName>
        <fullName evidence="3">DUF2849 domain-containing protein</fullName>
    </recommendedName>
</protein>
<dbReference type="RefSeq" id="WP_183196000.1">
    <property type="nucleotide sequence ID" value="NZ_JACIDA010000001.1"/>
</dbReference>